<dbReference type="GO" id="GO:0005634">
    <property type="term" value="C:nucleus"/>
    <property type="evidence" value="ECO:0007669"/>
    <property type="project" value="UniProtKB-SubCell"/>
</dbReference>
<keyword evidence="5" id="KW-0539">Nucleus</keyword>
<keyword evidence="2" id="KW-0805">Transcription regulation</keyword>
<dbReference type="GO" id="GO:0045944">
    <property type="term" value="P:positive regulation of transcription by RNA polymerase II"/>
    <property type="evidence" value="ECO:0007669"/>
    <property type="project" value="TreeGrafter"/>
</dbReference>
<proteinExistence type="predicted"/>
<protein>
    <recommendedName>
        <fullName evidence="6">Zn(2)-C6 fungal-type domain-containing protein</fullName>
    </recommendedName>
</protein>
<evidence type="ECO:0000256" key="1">
    <source>
        <dbReference type="ARBA" id="ARBA00004123"/>
    </source>
</evidence>
<dbReference type="SUPFAM" id="SSF57701">
    <property type="entry name" value="Zn2/Cys6 DNA-binding domain"/>
    <property type="match status" value="1"/>
</dbReference>
<dbReference type="InterPro" id="IPR021858">
    <property type="entry name" value="Fun_TF"/>
</dbReference>
<keyword evidence="4" id="KW-0804">Transcription</keyword>
<dbReference type="Pfam" id="PF00172">
    <property type="entry name" value="Zn_clus"/>
    <property type="match status" value="1"/>
</dbReference>
<evidence type="ECO:0000256" key="5">
    <source>
        <dbReference type="ARBA" id="ARBA00023242"/>
    </source>
</evidence>
<evidence type="ECO:0000256" key="4">
    <source>
        <dbReference type="ARBA" id="ARBA00023163"/>
    </source>
</evidence>
<dbReference type="Gene3D" id="4.10.240.10">
    <property type="entry name" value="Zn(2)-C6 fungal-type DNA-binding domain"/>
    <property type="match status" value="1"/>
</dbReference>
<dbReference type="STRING" id="109264.A0A1F8AHQ1"/>
<organism evidence="7 8">
    <name type="scientific">Aspergillus bombycis</name>
    <dbReference type="NCBI Taxonomy" id="109264"/>
    <lineage>
        <taxon>Eukaryota</taxon>
        <taxon>Fungi</taxon>
        <taxon>Dikarya</taxon>
        <taxon>Ascomycota</taxon>
        <taxon>Pezizomycotina</taxon>
        <taxon>Eurotiomycetes</taxon>
        <taxon>Eurotiomycetidae</taxon>
        <taxon>Eurotiales</taxon>
        <taxon>Aspergillaceae</taxon>
        <taxon>Aspergillus</taxon>
    </lineage>
</organism>
<evidence type="ECO:0000256" key="2">
    <source>
        <dbReference type="ARBA" id="ARBA00023015"/>
    </source>
</evidence>
<dbReference type="PROSITE" id="PS00463">
    <property type="entry name" value="ZN2_CY6_FUNGAL_1"/>
    <property type="match status" value="1"/>
</dbReference>
<keyword evidence="3" id="KW-0238">DNA-binding</keyword>
<dbReference type="GO" id="GO:0008270">
    <property type="term" value="F:zinc ion binding"/>
    <property type="evidence" value="ECO:0007669"/>
    <property type="project" value="InterPro"/>
</dbReference>
<comment type="caution">
    <text evidence="7">The sequence shown here is derived from an EMBL/GenBank/DDBJ whole genome shotgun (WGS) entry which is preliminary data.</text>
</comment>
<dbReference type="PROSITE" id="PS50048">
    <property type="entry name" value="ZN2_CY6_FUNGAL_2"/>
    <property type="match status" value="1"/>
</dbReference>
<dbReference type="OrthoDB" id="5386330at2759"/>
<dbReference type="AlphaFoldDB" id="A0A1F8AHQ1"/>
<dbReference type="EMBL" id="LYCR01000001">
    <property type="protein sequence ID" value="OGM51231.1"/>
    <property type="molecule type" value="Genomic_DNA"/>
</dbReference>
<dbReference type="SMART" id="SM00066">
    <property type="entry name" value="GAL4"/>
    <property type="match status" value="1"/>
</dbReference>
<dbReference type="PANTHER" id="PTHR37534">
    <property type="entry name" value="TRANSCRIPTIONAL ACTIVATOR PROTEIN UGA3"/>
    <property type="match status" value="1"/>
</dbReference>
<dbReference type="PANTHER" id="PTHR37534:SF17">
    <property type="entry name" value="ZN(2)-C6 FUNGAL-TYPE DOMAIN-CONTAINING PROTEIN"/>
    <property type="match status" value="1"/>
</dbReference>
<feature type="domain" description="Zn(2)-C6 fungal-type" evidence="6">
    <location>
        <begin position="14"/>
        <end position="43"/>
    </location>
</feature>
<evidence type="ECO:0000259" key="6">
    <source>
        <dbReference type="PROSITE" id="PS50048"/>
    </source>
</evidence>
<accession>A0A1F8AHQ1</accession>
<dbReference type="Proteomes" id="UP000179179">
    <property type="component" value="Unassembled WGS sequence"/>
</dbReference>
<keyword evidence="8" id="KW-1185">Reference proteome</keyword>
<sequence length="421" mass="47811">MPRQKRQYVPKVKGCYECSQRRIHCDRAEPICGKCVSRGIPCSGLGIRYRFNDGETPSKIEWGRKRLLRRRQGGDPPLRKANRLVAAGSDVSETSTDDEAMTTMRPRSLPIVDPGNEFLLTYFSHHVAPHMVVMDNKYNGWRSLILPLALSDQTVLDAVLAVSAFHLSHQGRSGPMVGPDKLYMQAIVGLQKRSCLDEYDMLTRQSVFVVILTLLVGVMVNDSSDFPILFHMLQSAFDTVGGERGLGNGDMADFLRQQIRKTRVYAAPLLSLEFGVSSIVSYALDSFDYLHYNSRFHPDDSRTFSAIAELQQQAYDIYLQRALLGPRATVDCEKIERFKRSLELFSVGSFGEHALVWPTLMAASESSQQEHRLFFKHFLERQYRSTGFLNLLKALTFLEEIWAQSNTHWPALLPEPRVLIM</sequence>
<reference evidence="7 8" key="1">
    <citation type="journal article" date="2016" name="Genome Biol. Evol.">
        <title>Draft genome sequence of an aflatoxigenic Aspergillus species, A. bombycis.</title>
        <authorList>
            <person name="Moore G.G."/>
            <person name="Mack B.M."/>
            <person name="Beltz S.B."/>
            <person name="Gilbert M.K."/>
        </authorList>
    </citation>
    <scope>NUCLEOTIDE SEQUENCE [LARGE SCALE GENOMIC DNA]</scope>
    <source>
        <strain evidence="8">NRRL 26010</strain>
    </source>
</reference>
<dbReference type="Pfam" id="PF11951">
    <property type="entry name" value="Fungal_trans_2"/>
    <property type="match status" value="2"/>
</dbReference>
<dbReference type="CDD" id="cd00067">
    <property type="entry name" value="GAL4"/>
    <property type="match status" value="1"/>
</dbReference>
<dbReference type="GO" id="GO:0000981">
    <property type="term" value="F:DNA-binding transcription factor activity, RNA polymerase II-specific"/>
    <property type="evidence" value="ECO:0007669"/>
    <property type="project" value="InterPro"/>
</dbReference>
<gene>
    <name evidence="7" type="ORF">ABOM_000060</name>
</gene>
<dbReference type="RefSeq" id="XP_022394948.1">
    <property type="nucleotide sequence ID" value="XM_022527190.1"/>
</dbReference>
<dbReference type="GO" id="GO:0000976">
    <property type="term" value="F:transcription cis-regulatory region binding"/>
    <property type="evidence" value="ECO:0007669"/>
    <property type="project" value="TreeGrafter"/>
</dbReference>
<dbReference type="GeneID" id="34443450"/>
<evidence type="ECO:0000313" key="8">
    <source>
        <dbReference type="Proteomes" id="UP000179179"/>
    </source>
</evidence>
<evidence type="ECO:0000256" key="3">
    <source>
        <dbReference type="ARBA" id="ARBA00023125"/>
    </source>
</evidence>
<dbReference type="InterPro" id="IPR036864">
    <property type="entry name" value="Zn2-C6_fun-type_DNA-bd_sf"/>
</dbReference>
<comment type="subcellular location">
    <subcellularLocation>
        <location evidence="1">Nucleus</location>
    </subcellularLocation>
</comment>
<evidence type="ECO:0000313" key="7">
    <source>
        <dbReference type="EMBL" id="OGM51231.1"/>
    </source>
</evidence>
<name>A0A1F8AHQ1_9EURO</name>
<dbReference type="InterPro" id="IPR001138">
    <property type="entry name" value="Zn2Cys6_DnaBD"/>
</dbReference>